<evidence type="ECO:0000256" key="1">
    <source>
        <dbReference type="SAM" id="SignalP"/>
    </source>
</evidence>
<evidence type="ECO:0000313" key="3">
    <source>
        <dbReference type="Proteomes" id="UP000276133"/>
    </source>
</evidence>
<dbReference type="AlphaFoldDB" id="A0A3M7QGF7"/>
<name>A0A3M7QGF7_BRAPC</name>
<sequence>MFFFFVWYFAITFTYSANYDVVFDFVSVFEFLCHFEKITKSDSLLRLLFSTKLASVPAVRVLVVDWGLSSNSEIFFCCSVIIRNCLLELAVI</sequence>
<dbReference type="EMBL" id="REGN01006172">
    <property type="protein sequence ID" value="RNA10517.1"/>
    <property type="molecule type" value="Genomic_DNA"/>
</dbReference>
<evidence type="ECO:0000313" key="2">
    <source>
        <dbReference type="EMBL" id="RNA10517.1"/>
    </source>
</evidence>
<organism evidence="2 3">
    <name type="scientific">Brachionus plicatilis</name>
    <name type="common">Marine rotifer</name>
    <name type="synonym">Brachionus muelleri</name>
    <dbReference type="NCBI Taxonomy" id="10195"/>
    <lineage>
        <taxon>Eukaryota</taxon>
        <taxon>Metazoa</taxon>
        <taxon>Spiralia</taxon>
        <taxon>Gnathifera</taxon>
        <taxon>Rotifera</taxon>
        <taxon>Eurotatoria</taxon>
        <taxon>Monogononta</taxon>
        <taxon>Pseudotrocha</taxon>
        <taxon>Ploima</taxon>
        <taxon>Brachionidae</taxon>
        <taxon>Brachionus</taxon>
    </lineage>
</organism>
<keyword evidence="3" id="KW-1185">Reference proteome</keyword>
<evidence type="ECO:0008006" key="4">
    <source>
        <dbReference type="Google" id="ProtNLM"/>
    </source>
</evidence>
<feature type="chain" id="PRO_5018122699" description="Secreted protein" evidence="1">
    <location>
        <begin position="17"/>
        <end position="92"/>
    </location>
</feature>
<comment type="caution">
    <text evidence="2">The sequence shown here is derived from an EMBL/GenBank/DDBJ whole genome shotgun (WGS) entry which is preliminary data.</text>
</comment>
<protein>
    <recommendedName>
        <fullName evidence="4">Secreted protein</fullName>
    </recommendedName>
</protein>
<accession>A0A3M7QGF7</accession>
<feature type="signal peptide" evidence="1">
    <location>
        <begin position="1"/>
        <end position="16"/>
    </location>
</feature>
<reference evidence="2 3" key="1">
    <citation type="journal article" date="2018" name="Sci. Rep.">
        <title>Genomic signatures of local adaptation to the degree of environmental predictability in rotifers.</title>
        <authorList>
            <person name="Franch-Gras L."/>
            <person name="Hahn C."/>
            <person name="Garcia-Roger E.M."/>
            <person name="Carmona M.J."/>
            <person name="Serra M."/>
            <person name="Gomez A."/>
        </authorList>
    </citation>
    <scope>NUCLEOTIDE SEQUENCE [LARGE SCALE GENOMIC DNA]</scope>
    <source>
        <strain evidence="2">HYR1</strain>
    </source>
</reference>
<keyword evidence="1" id="KW-0732">Signal</keyword>
<proteinExistence type="predicted"/>
<gene>
    <name evidence="2" type="ORF">BpHYR1_054458</name>
</gene>
<dbReference type="Proteomes" id="UP000276133">
    <property type="component" value="Unassembled WGS sequence"/>
</dbReference>